<keyword evidence="2" id="KW-1185">Reference proteome</keyword>
<evidence type="ECO:0000313" key="1">
    <source>
        <dbReference type="EMBL" id="RUP52196.1"/>
    </source>
</evidence>
<dbReference type="OrthoDB" id="2426182at2759"/>
<sequence length="99" mass="11779">MFTHLMRSLVEIGNLEMSSGYDHKEIPWSTWDKYYKDPIGCAHMLEEIENCIKLWQMYYQAHGILQLEQTHKAIVPVSFVGQCKHLFNFVVLLWDLKVY</sequence>
<accession>A0A433DNC2</accession>
<gene>
    <name evidence="1" type="ORF">BC936DRAFT_137951</name>
</gene>
<dbReference type="EMBL" id="RBNI01000122">
    <property type="protein sequence ID" value="RUP52196.1"/>
    <property type="molecule type" value="Genomic_DNA"/>
</dbReference>
<comment type="caution">
    <text evidence="1">The sequence shown here is derived from an EMBL/GenBank/DDBJ whole genome shotgun (WGS) entry which is preliminary data.</text>
</comment>
<proteinExistence type="predicted"/>
<dbReference type="AlphaFoldDB" id="A0A433DNC2"/>
<name>A0A433DNC2_9FUNG</name>
<reference evidence="1 2" key="1">
    <citation type="journal article" date="2018" name="New Phytol.">
        <title>Phylogenomics of Endogonaceae and evolution of mycorrhizas within Mucoromycota.</title>
        <authorList>
            <person name="Chang Y."/>
            <person name="Desiro A."/>
            <person name="Na H."/>
            <person name="Sandor L."/>
            <person name="Lipzen A."/>
            <person name="Clum A."/>
            <person name="Barry K."/>
            <person name="Grigoriev I.V."/>
            <person name="Martin F.M."/>
            <person name="Stajich J.E."/>
            <person name="Smith M.E."/>
            <person name="Bonito G."/>
            <person name="Spatafora J.W."/>
        </authorList>
    </citation>
    <scope>NUCLEOTIDE SEQUENCE [LARGE SCALE GENOMIC DNA]</scope>
    <source>
        <strain evidence="1 2">GMNB39</strain>
    </source>
</reference>
<protein>
    <submittedName>
        <fullName evidence="1">Uncharacterized protein</fullName>
    </submittedName>
</protein>
<organism evidence="1 2">
    <name type="scientific">Jimgerdemannia flammicorona</name>
    <dbReference type="NCBI Taxonomy" id="994334"/>
    <lineage>
        <taxon>Eukaryota</taxon>
        <taxon>Fungi</taxon>
        <taxon>Fungi incertae sedis</taxon>
        <taxon>Mucoromycota</taxon>
        <taxon>Mucoromycotina</taxon>
        <taxon>Endogonomycetes</taxon>
        <taxon>Endogonales</taxon>
        <taxon>Endogonaceae</taxon>
        <taxon>Jimgerdemannia</taxon>
    </lineage>
</organism>
<evidence type="ECO:0000313" key="2">
    <source>
        <dbReference type="Proteomes" id="UP000268093"/>
    </source>
</evidence>
<dbReference type="Proteomes" id="UP000268093">
    <property type="component" value="Unassembled WGS sequence"/>
</dbReference>